<dbReference type="Proteomes" id="UP000046392">
    <property type="component" value="Unplaced"/>
</dbReference>
<name>A0A0N5CIY8_STREA</name>
<protein>
    <submittedName>
        <fullName evidence="2">Uncharacterized protein</fullName>
    </submittedName>
</protein>
<keyword evidence="1" id="KW-1185">Reference proteome</keyword>
<proteinExistence type="predicted"/>
<evidence type="ECO:0000313" key="1">
    <source>
        <dbReference type="Proteomes" id="UP000046392"/>
    </source>
</evidence>
<dbReference type="AlphaFoldDB" id="A0A0N5CIY8"/>
<dbReference type="WBParaSite" id="SPAL_0001779400.1">
    <property type="protein sequence ID" value="SPAL_0001779400.1"/>
    <property type="gene ID" value="SPAL_0001779400"/>
</dbReference>
<accession>A0A0N5CIY8</accession>
<sequence>MAESDLFVDLINERHSTNDIEEGYNASFGEYFNKVIKYGIKLGLKDHAICIALFTHSSLWEKQNTNSIPLIEWKEKDWKIYFEQLDSISTVPPAIKKDEVLQSSFQIAPSTPSTIPQKNLSITLGTTDQVTPKSTLNQSSILSLSNNSTPVKIISSLNFVNSQKKTSESKQEFFEANDNVVLKNLLTNAGNCVHLEFFNLDNKIGYCYGFTED</sequence>
<organism evidence="1 2">
    <name type="scientific">Strongyloides papillosus</name>
    <name type="common">Intestinal threadworm</name>
    <dbReference type="NCBI Taxonomy" id="174720"/>
    <lineage>
        <taxon>Eukaryota</taxon>
        <taxon>Metazoa</taxon>
        <taxon>Ecdysozoa</taxon>
        <taxon>Nematoda</taxon>
        <taxon>Chromadorea</taxon>
        <taxon>Rhabditida</taxon>
        <taxon>Tylenchina</taxon>
        <taxon>Panagrolaimomorpha</taxon>
        <taxon>Strongyloidoidea</taxon>
        <taxon>Strongyloididae</taxon>
        <taxon>Strongyloides</taxon>
    </lineage>
</organism>
<evidence type="ECO:0000313" key="2">
    <source>
        <dbReference type="WBParaSite" id="SPAL_0001779400.1"/>
    </source>
</evidence>
<reference evidence="2" key="1">
    <citation type="submission" date="2017-02" db="UniProtKB">
        <authorList>
            <consortium name="WormBaseParasite"/>
        </authorList>
    </citation>
    <scope>IDENTIFICATION</scope>
</reference>